<comment type="similarity">
    <text evidence="2 9">Belongs to the mitochondrial carrier (TC 2.A.29) family.</text>
</comment>
<dbReference type="InterPro" id="IPR023395">
    <property type="entry name" value="MCP_dom_sf"/>
</dbReference>
<feature type="repeat" description="Solcar" evidence="8">
    <location>
        <begin position="241"/>
        <end position="290"/>
    </location>
</feature>
<reference evidence="10 11" key="1">
    <citation type="submission" date="2023-05" db="EMBL/GenBank/DDBJ databases">
        <title>B98-5 Cell Line De Novo Hybrid Assembly: An Optical Mapping Approach.</title>
        <authorList>
            <person name="Kananen K."/>
            <person name="Auerbach J.A."/>
            <person name="Kautto E."/>
            <person name="Blachly J.S."/>
        </authorList>
    </citation>
    <scope>NUCLEOTIDE SEQUENCE [LARGE SCALE GENOMIC DNA]</scope>
    <source>
        <strain evidence="10">B95-8</strain>
        <tissue evidence="10">Cell line</tissue>
    </source>
</reference>
<comment type="subcellular location">
    <subcellularLocation>
        <location evidence="1">Membrane</location>
        <topology evidence="1">Multi-pass membrane protein</topology>
    </subcellularLocation>
</comment>
<proteinExistence type="inferred from homology"/>
<dbReference type="InterPro" id="IPR018108">
    <property type="entry name" value="MCP_transmembrane"/>
</dbReference>
<comment type="caution">
    <text evidence="10">The sequence shown here is derived from an EMBL/GenBank/DDBJ whole genome shotgun (WGS) entry which is preliminary data.</text>
</comment>
<dbReference type="SUPFAM" id="SSF103506">
    <property type="entry name" value="Mitochondrial carrier"/>
    <property type="match status" value="1"/>
</dbReference>
<evidence type="ECO:0000256" key="3">
    <source>
        <dbReference type="ARBA" id="ARBA00022448"/>
    </source>
</evidence>
<keyword evidence="7 8" id="KW-0472">Membrane</keyword>
<evidence type="ECO:0000313" key="11">
    <source>
        <dbReference type="Proteomes" id="UP001266305"/>
    </source>
</evidence>
<evidence type="ECO:0000256" key="6">
    <source>
        <dbReference type="ARBA" id="ARBA00022989"/>
    </source>
</evidence>
<accession>A0ABQ9UEC0</accession>
<evidence type="ECO:0000256" key="1">
    <source>
        <dbReference type="ARBA" id="ARBA00004141"/>
    </source>
</evidence>
<evidence type="ECO:0000256" key="9">
    <source>
        <dbReference type="RuleBase" id="RU000488"/>
    </source>
</evidence>
<keyword evidence="5" id="KW-0677">Repeat</keyword>
<organism evidence="10 11">
    <name type="scientific">Saguinus oedipus</name>
    <name type="common">Cotton-top tamarin</name>
    <name type="synonym">Oedipomidas oedipus</name>
    <dbReference type="NCBI Taxonomy" id="9490"/>
    <lineage>
        <taxon>Eukaryota</taxon>
        <taxon>Metazoa</taxon>
        <taxon>Chordata</taxon>
        <taxon>Craniata</taxon>
        <taxon>Vertebrata</taxon>
        <taxon>Euteleostomi</taxon>
        <taxon>Mammalia</taxon>
        <taxon>Eutheria</taxon>
        <taxon>Euarchontoglires</taxon>
        <taxon>Primates</taxon>
        <taxon>Haplorrhini</taxon>
        <taxon>Platyrrhini</taxon>
        <taxon>Cebidae</taxon>
        <taxon>Callitrichinae</taxon>
        <taxon>Saguinus</taxon>
    </lineage>
</organism>
<feature type="repeat" description="Solcar" evidence="8">
    <location>
        <begin position="137"/>
        <end position="228"/>
    </location>
</feature>
<evidence type="ECO:0000256" key="8">
    <source>
        <dbReference type="PROSITE-ProRule" id="PRU00282"/>
    </source>
</evidence>
<dbReference type="EMBL" id="JASSZA010000013">
    <property type="protein sequence ID" value="KAK2095427.1"/>
    <property type="molecule type" value="Genomic_DNA"/>
</dbReference>
<dbReference type="InterPro" id="IPR044712">
    <property type="entry name" value="SLC25A32-like"/>
</dbReference>
<dbReference type="PANTHER" id="PTHR45683">
    <property type="entry name" value="MITOCHONDRIAL NICOTINAMIDE ADENINE DINUCLEOTIDE TRANSPORTER 1-RELATED-RELATED"/>
    <property type="match status" value="1"/>
</dbReference>
<dbReference type="Gene3D" id="1.50.40.10">
    <property type="entry name" value="Mitochondrial carrier domain"/>
    <property type="match status" value="1"/>
</dbReference>
<feature type="repeat" description="Solcar" evidence="8">
    <location>
        <begin position="20"/>
        <end position="136"/>
    </location>
</feature>
<name>A0ABQ9UEC0_SAGOE</name>
<gene>
    <name evidence="10" type="ORF">P7K49_026843</name>
</gene>
<dbReference type="Pfam" id="PF00153">
    <property type="entry name" value="Mito_carr"/>
    <property type="match status" value="3"/>
</dbReference>
<evidence type="ECO:0008006" key="12">
    <source>
        <dbReference type="Google" id="ProtNLM"/>
    </source>
</evidence>
<keyword evidence="11" id="KW-1185">Reference proteome</keyword>
<keyword evidence="4 8" id="KW-0812">Transmembrane</keyword>
<evidence type="ECO:0000256" key="5">
    <source>
        <dbReference type="ARBA" id="ARBA00022737"/>
    </source>
</evidence>
<keyword evidence="6" id="KW-1133">Transmembrane helix</keyword>
<protein>
    <recommendedName>
        <fullName evidence="12">Mitochondrial folate transporter/carrier</fullName>
    </recommendedName>
</protein>
<dbReference type="Proteomes" id="UP001266305">
    <property type="component" value="Unassembled WGS sequence"/>
</dbReference>
<keyword evidence="3 9" id="KW-0813">Transport</keyword>
<sequence>MAGQGQSASGSSAWSTVFRHVRYENLVAGVSGGVLSNLALHPLDLVKIRFAECGEYDYTQNMILLRQAGLYTVKSDSEGDMSDGLELRPKYKGILHCLTTIWKLDGLRGLYQGVTPNVWESYNAIKSYKTEGRAERLEATEYLFSAAEAGAMTLCITNPLWVTKTRLMLQYDAVVNSPHRQYKGMFDTLVKIYKYEGVRGLYKGFVPGLFGTSHGALQFMAYELLKLKYNQHVNRLPEAQLSTVEYISVAALSKIFAVAATYPYQVVRARLQDQHMSYSGVIDVISKTWR</sequence>
<evidence type="ECO:0000256" key="4">
    <source>
        <dbReference type="ARBA" id="ARBA00022692"/>
    </source>
</evidence>
<evidence type="ECO:0000256" key="7">
    <source>
        <dbReference type="ARBA" id="ARBA00023136"/>
    </source>
</evidence>
<evidence type="ECO:0000256" key="2">
    <source>
        <dbReference type="ARBA" id="ARBA00006375"/>
    </source>
</evidence>
<evidence type="ECO:0000313" key="10">
    <source>
        <dbReference type="EMBL" id="KAK2095427.1"/>
    </source>
</evidence>
<dbReference type="PROSITE" id="PS50920">
    <property type="entry name" value="SOLCAR"/>
    <property type="match status" value="3"/>
</dbReference>